<sequence>MRVTYSEPDTDYTASGETRSHGKAWTPNEFTATAPDADMVRVLFDDEAEARWEYWATLTKEGQQ</sequence>
<dbReference type="RefSeq" id="WP_020724526.1">
    <property type="nucleotide sequence ID" value="NZ_ATFQ01000040.1"/>
</dbReference>
<evidence type="ECO:0000256" key="1">
    <source>
        <dbReference type="SAM" id="MobiDB-lite"/>
    </source>
</evidence>
<dbReference type="EMBL" id="ATFQ01000040">
    <property type="protein sequence ID" value="EPQ21034.1"/>
    <property type="molecule type" value="Genomic_DNA"/>
</dbReference>
<dbReference type="Proteomes" id="UP000014969">
    <property type="component" value="Unassembled WGS sequence"/>
</dbReference>
<comment type="caution">
    <text evidence="2">The sequence shown here is derived from an EMBL/GenBank/DDBJ whole genome shotgun (WGS) entry which is preliminary data.</text>
</comment>
<reference evidence="2 3" key="1">
    <citation type="journal article" date="2013" name="Genome Announc.">
        <title>Genome Sequence of an Epidemic Isolate of Mycobacterium abscessus subsp. bolletii from Rio de Janeiro, Brazil.</title>
        <authorList>
            <person name="Davidson R.M."/>
            <person name="Reynolds P.R."/>
            <person name="Farias-Hesson E."/>
            <person name="Duarte R.S."/>
            <person name="Jackson M."/>
            <person name="Strong M."/>
        </authorList>
    </citation>
    <scope>NUCLEOTIDE SEQUENCE [LARGE SCALE GENOMIC DNA]</scope>
    <source>
        <strain evidence="2 3">CRM-0020</strain>
    </source>
</reference>
<proteinExistence type="predicted"/>
<evidence type="ECO:0000313" key="3">
    <source>
        <dbReference type="Proteomes" id="UP000014969"/>
    </source>
</evidence>
<organism evidence="2 3">
    <name type="scientific">Mycobacteroides abscessus subsp. bolletii CRM-0020</name>
    <dbReference type="NCBI Taxonomy" id="1306401"/>
    <lineage>
        <taxon>Bacteria</taxon>
        <taxon>Bacillati</taxon>
        <taxon>Actinomycetota</taxon>
        <taxon>Actinomycetes</taxon>
        <taxon>Mycobacteriales</taxon>
        <taxon>Mycobacteriaceae</taxon>
        <taxon>Mycobacteroides</taxon>
        <taxon>Mycobacteroides abscessus</taxon>
    </lineage>
</organism>
<feature type="region of interest" description="Disordered" evidence="1">
    <location>
        <begin position="1"/>
        <end position="28"/>
    </location>
</feature>
<accession>A0A829HMC5</accession>
<dbReference type="AlphaFoldDB" id="A0A829HMC5"/>
<protein>
    <submittedName>
        <fullName evidence="2">Uncharacterized protein</fullName>
    </submittedName>
</protein>
<name>A0A829HMC5_9MYCO</name>
<gene>
    <name evidence="2" type="ORF">J108_23785</name>
</gene>
<evidence type="ECO:0000313" key="2">
    <source>
        <dbReference type="EMBL" id="EPQ21034.1"/>
    </source>
</evidence>